<feature type="region of interest" description="Disordered" evidence="1">
    <location>
        <begin position="408"/>
        <end position="432"/>
    </location>
</feature>
<evidence type="ECO:0000256" key="1">
    <source>
        <dbReference type="SAM" id="MobiDB-lite"/>
    </source>
</evidence>
<feature type="region of interest" description="Disordered" evidence="1">
    <location>
        <begin position="289"/>
        <end position="336"/>
    </location>
</feature>
<protein>
    <submittedName>
        <fullName evidence="2">Uncharacterized protein</fullName>
    </submittedName>
</protein>
<dbReference type="AlphaFoldDB" id="A0AAN9IWW3"/>
<proteinExistence type="predicted"/>
<organism evidence="2 3">
    <name type="scientific">Crotalaria pallida</name>
    <name type="common">Smooth rattlebox</name>
    <name type="synonym">Crotalaria striata</name>
    <dbReference type="NCBI Taxonomy" id="3830"/>
    <lineage>
        <taxon>Eukaryota</taxon>
        <taxon>Viridiplantae</taxon>
        <taxon>Streptophyta</taxon>
        <taxon>Embryophyta</taxon>
        <taxon>Tracheophyta</taxon>
        <taxon>Spermatophyta</taxon>
        <taxon>Magnoliopsida</taxon>
        <taxon>eudicotyledons</taxon>
        <taxon>Gunneridae</taxon>
        <taxon>Pentapetalae</taxon>
        <taxon>rosids</taxon>
        <taxon>fabids</taxon>
        <taxon>Fabales</taxon>
        <taxon>Fabaceae</taxon>
        <taxon>Papilionoideae</taxon>
        <taxon>50 kb inversion clade</taxon>
        <taxon>genistoids sensu lato</taxon>
        <taxon>core genistoids</taxon>
        <taxon>Crotalarieae</taxon>
        <taxon>Crotalaria</taxon>
    </lineage>
</organism>
<feature type="region of interest" description="Disordered" evidence="1">
    <location>
        <begin position="152"/>
        <end position="184"/>
    </location>
</feature>
<dbReference type="EMBL" id="JAYWIO010000001">
    <property type="protein sequence ID" value="KAK7287471.1"/>
    <property type="molecule type" value="Genomic_DNA"/>
</dbReference>
<accession>A0AAN9IWW3</accession>
<evidence type="ECO:0000313" key="3">
    <source>
        <dbReference type="Proteomes" id="UP001372338"/>
    </source>
</evidence>
<comment type="caution">
    <text evidence="2">The sequence shown here is derived from an EMBL/GenBank/DDBJ whole genome shotgun (WGS) entry which is preliminary data.</text>
</comment>
<name>A0AAN9IWW3_CROPI</name>
<sequence length="432" mass="48277">MKEHMDLNSSQHKKDSKGSFWSAASVFSNKLQKWRQKQKMKMKMKKQPNGTSNDDDDVVSTTLPVEKPIGRQFRDSMSEIAEFGLGRRSCDTDPRFSLDIDHPRYSFDQPRASWDGYLIGRTTAPRMLPTMLSVVEDAPVNGNVLRTDALIPSEEPINEDDDDDGNVPGGSAQTREYYDSTSRRRKSLDRSNLIKKTAAAVVAEMDELKCSNTYSNVIDAKLGGFVEGDFKDLSLSSNSMREGCCSETLELGFKDGASAIGNGDMKGSKKSHRWSKAWSIWGFIHRRGGNKDEDEDEDEDEDRYSRANGPRHSFSESWQDLRRDRNGNGDGRGVFNGGLFRSNSSVSWRNAQSLGGSFGTLKRNGSQSNGHGKKAKDEFVLERNKSARYSPKNIDNGLLKLYLTPSRGSRRNGSVKNSNHAHPIAKAVPHLY</sequence>
<evidence type="ECO:0000313" key="2">
    <source>
        <dbReference type="EMBL" id="KAK7287471.1"/>
    </source>
</evidence>
<dbReference type="PANTHER" id="PTHR31659">
    <property type="entry name" value="PROTEIN: UPF0503-LIKE PROTEIN, PUTATIVE (DUF740)-RELATED"/>
    <property type="match status" value="1"/>
</dbReference>
<dbReference type="InterPro" id="IPR008004">
    <property type="entry name" value="OCTOPUS-like"/>
</dbReference>
<feature type="region of interest" description="Disordered" evidence="1">
    <location>
        <begin position="32"/>
        <end position="59"/>
    </location>
</feature>
<dbReference type="Proteomes" id="UP001372338">
    <property type="component" value="Unassembled WGS sequence"/>
</dbReference>
<feature type="compositionally biased region" description="Basic residues" evidence="1">
    <location>
        <begin position="32"/>
        <end position="46"/>
    </location>
</feature>
<feature type="compositionally biased region" description="Acidic residues" evidence="1">
    <location>
        <begin position="156"/>
        <end position="165"/>
    </location>
</feature>
<feature type="region of interest" description="Disordered" evidence="1">
    <location>
        <begin position="358"/>
        <end position="378"/>
    </location>
</feature>
<dbReference type="PANTHER" id="PTHR31659:SF9">
    <property type="entry name" value="PROTEIN: UPF0503-LIKE PROTEIN, PUTATIVE (DUF740)-RELATED"/>
    <property type="match status" value="1"/>
</dbReference>
<dbReference type="GO" id="GO:0005886">
    <property type="term" value="C:plasma membrane"/>
    <property type="evidence" value="ECO:0007669"/>
    <property type="project" value="TreeGrafter"/>
</dbReference>
<gene>
    <name evidence="2" type="ORF">RIF29_00751</name>
</gene>
<feature type="compositionally biased region" description="Acidic residues" evidence="1">
    <location>
        <begin position="292"/>
        <end position="302"/>
    </location>
</feature>
<keyword evidence="3" id="KW-1185">Reference proteome</keyword>
<reference evidence="2 3" key="1">
    <citation type="submission" date="2024-01" db="EMBL/GenBank/DDBJ databases">
        <title>The genomes of 5 underutilized Papilionoideae crops provide insights into root nodulation and disease resistanc.</title>
        <authorList>
            <person name="Yuan L."/>
        </authorList>
    </citation>
    <scope>NUCLEOTIDE SEQUENCE [LARGE SCALE GENOMIC DNA]</scope>
    <source>
        <strain evidence="2">ZHUSHIDOU_FW_LH</strain>
        <tissue evidence="2">Leaf</tissue>
    </source>
</reference>
<dbReference type="Pfam" id="PF05340">
    <property type="entry name" value="DUF740"/>
    <property type="match status" value="1"/>
</dbReference>
<feature type="compositionally biased region" description="Polar residues" evidence="1">
    <location>
        <begin position="411"/>
        <end position="420"/>
    </location>
</feature>